<dbReference type="InterPro" id="IPR026341">
    <property type="entry name" value="T9SS_type_B"/>
</dbReference>
<dbReference type="RefSeq" id="WP_187466151.1">
    <property type="nucleotide sequence ID" value="NZ_JACSIT010000090.1"/>
</dbReference>
<protein>
    <submittedName>
        <fullName evidence="2">Choice-of-anchor L domain-containing protein</fullName>
    </submittedName>
</protein>
<dbReference type="InterPro" id="IPR049804">
    <property type="entry name" value="Choice_anch_L"/>
</dbReference>
<dbReference type="InterPro" id="IPR025667">
    <property type="entry name" value="SprB_repeat"/>
</dbReference>
<reference evidence="2" key="1">
    <citation type="submission" date="2020-08" db="EMBL/GenBank/DDBJ databases">
        <title>Lewinella bacteria from marine environments.</title>
        <authorList>
            <person name="Zhong Y."/>
        </authorList>
    </citation>
    <scope>NUCLEOTIDE SEQUENCE</scope>
    <source>
        <strain evidence="2">KCTC 42187</strain>
    </source>
</reference>
<name>A0A923T803_9BACT</name>
<feature type="chain" id="PRO_5037181450" evidence="1">
    <location>
        <begin position="19"/>
        <end position="1898"/>
    </location>
</feature>
<dbReference type="Pfam" id="PF13573">
    <property type="entry name" value="SprB"/>
    <property type="match status" value="2"/>
</dbReference>
<sequence>MKYLLLFASFWSLTGGLAAQSFVVSVGEKPVQHALEVTGTQEIKITLEGVAEGETYALYIANDREERRFSFADVPTGGTLRDGHYILGVGTGQALEVCVHERLHQAGTLYLSARKNRGRTAEKLMAMTAMPSTDADFLLNTVFRNESCFELTPIRLLSGDNTIQNGRRVTQTGVFGNGTATVGIEDGIVMTTGFVDDLPGPNDEFFPAGGSYPSSNNTDPDAAALAGAFDYYDVAVIEFEFVPTTTSISFDYIFFSEEYFACPPFAGFGNDAFAFYLEGPGVPGGRMNIARLPNGDNITAATLNYITTPSLYVDNYPGRFVPCSDTPVPPSRLAGISYDGFSQKLTATATVIPCETYRLKLVVVDVADPTLDSGVLLEAGSFTAGLIADPEPSVQGIPGLVTPLEGCDTAFLTFNRLFSDADDLALPLEVNYNLITTGTGLNLADLGLDFELPPPPFIIPAGDTSAVLKIPILADADGGEGVEAFILKYDGTCNCAENRDTFYIQDAVAMLVDIVTPDQGLCAGQAIQLQSSVSGGDNNFSYLWPDGQTSDNVSYVATGRDTTIWLTVSDGCGRTGRDSVRISASAISATVGGDYSLCSTPVVSVPVDVEGGLSYVITLRVDSNGVVTETDYTITQDTSFTFDRAASIRVTAVRDGNGCGGSTSGVAIVRDADVQVTPTLGQPDCGGSNGTIDLQVAGGNANFSFNWLDDGSITGGSRSNLPPASYTVEIARLSDPACPLTFNYTLTGPPPLVLDSVAYLRPACAGETILLAPVVSGGTPPYSFNWPDSVRTDSLLAIRTQNGSHSYQVFVTDACGEEVTGTVSFTLPAFSVSLAGRYSLCNASPALVPITLTGPAGDYAVTLQIDSAGTIFTRRLLLSPGVTDLTFSAAAVLTVLSLTNEQGCVGDILSSGAEIVDPQLRFTPTLVHPICRGDATGSIRLTDAGRVPLQYTWSDAGPGTPTRTGLRAGTYGVRIADAADPGCFRDTTFVLTEPAAFVVNAVAEMANCPGETITLAAAHQGGTPPYTYNWANGLGTDSLFTVTTLAGNNNYPLEITDACGQVLRDTVEIVLPDVTAMVSGNFSVCTPPFNADVPIRLAGSTVGYTFTVRENGVDRTLFATGDTLLNYTLATMVQLISVVAGTAGCPGMAGGIANVRNGNWEVEATVTPVLCAGENSGSISLNVNNNPSAYTYQWSPATLSGPNVSNLAAGTYRVTVTEQTPEACQWDTLITLLAPASAITFQGDSARAESCLELAYASATFTGGTPPLTYSWSNGASGAVLGDVPAGSYTLTVSDANGCEVVRNFSLPDLRQDVLALILSSGTELTCSQPSQNLSAAQGIQAVSYQWTGPGGTDLGTSRTISVAVPGDYVLNVLNPATGCTAADTLTITEVPNGLELELDSLYAITCSTPAVDLTVRRLDQSGVANFEWRFNGTIVGRAATLPNVTAPGVYTLTIIRQADNCSTSLTTEVIVDRTNPQVRVDQALLTVNCTDQQVNPRVEAEGPYRFLWTSSDGSISGAADGNSVSVTRPGRYEVLVTDTLNGCTTMATVRVNEDGDRLRPNAGADRLLNCGANGTVLEATASPNLPNTRFRWYDRSGTQLSNVARLLVSTAGEYILEAIHPVSGCSAFDTVRITTEAPAEVSYTLLQPPCPEVGGSLTVRSVTGTHPPFSYRTESGLGRPVGNGLRELPEGEHVLIVTDALGCELRDTFQIFSPGFFEGFAEDITVFLGEEIVLGAETNRGAGARVQWTWGNIADTSSCLLCPNPVVHALESFVATAVAVDTHGCVLQLRQQVFVRERDLVYLPDAFSPRNGDGVNDIYTVFGDADFVTAVESFAIFDRWGNQVFGNQHFLVNDPTAGWDGTYRGKASPPGVYVYSVAVRRYDGRLEVHKGGFILVE</sequence>
<comment type="caution">
    <text evidence="2">The sequence shown here is derived from an EMBL/GenBank/DDBJ whole genome shotgun (WGS) entry which is preliminary data.</text>
</comment>
<feature type="signal peptide" evidence="1">
    <location>
        <begin position="1"/>
        <end position="18"/>
    </location>
</feature>
<evidence type="ECO:0000313" key="2">
    <source>
        <dbReference type="EMBL" id="MBC6994061.1"/>
    </source>
</evidence>
<dbReference type="Gene3D" id="2.60.40.740">
    <property type="match status" value="1"/>
</dbReference>
<dbReference type="Proteomes" id="UP000650081">
    <property type="component" value="Unassembled WGS sequence"/>
</dbReference>
<dbReference type="NCBIfam" id="NF038133">
    <property type="entry name" value="choice_anch_L"/>
    <property type="match status" value="1"/>
</dbReference>
<proteinExistence type="predicted"/>
<dbReference type="Gene3D" id="2.60.40.10">
    <property type="entry name" value="Immunoglobulins"/>
    <property type="match status" value="1"/>
</dbReference>
<dbReference type="InterPro" id="IPR013783">
    <property type="entry name" value="Ig-like_fold"/>
</dbReference>
<accession>A0A923T803</accession>
<organism evidence="2 3">
    <name type="scientific">Neolewinella lacunae</name>
    <dbReference type="NCBI Taxonomy" id="1517758"/>
    <lineage>
        <taxon>Bacteria</taxon>
        <taxon>Pseudomonadati</taxon>
        <taxon>Bacteroidota</taxon>
        <taxon>Saprospiria</taxon>
        <taxon>Saprospirales</taxon>
        <taxon>Lewinellaceae</taxon>
        <taxon>Neolewinella</taxon>
    </lineage>
</organism>
<dbReference type="Pfam" id="PF13585">
    <property type="entry name" value="CHU_C"/>
    <property type="match status" value="1"/>
</dbReference>
<gene>
    <name evidence="2" type="ORF">H9S92_07805</name>
</gene>
<keyword evidence="1" id="KW-0732">Signal</keyword>
<keyword evidence="3" id="KW-1185">Reference proteome</keyword>
<evidence type="ECO:0000313" key="3">
    <source>
        <dbReference type="Proteomes" id="UP000650081"/>
    </source>
</evidence>
<evidence type="ECO:0000256" key="1">
    <source>
        <dbReference type="SAM" id="SignalP"/>
    </source>
</evidence>
<dbReference type="EMBL" id="JACSIT010000090">
    <property type="protein sequence ID" value="MBC6994061.1"/>
    <property type="molecule type" value="Genomic_DNA"/>
</dbReference>
<dbReference type="NCBIfam" id="TIGR04131">
    <property type="entry name" value="Bac_Flav_CTERM"/>
    <property type="match status" value="1"/>
</dbReference>